<dbReference type="Pfam" id="PF20151">
    <property type="entry name" value="DUF6533"/>
    <property type="match status" value="1"/>
</dbReference>
<sequence length="331" mass="37450">MEQVSSNSQLNSEDEQLFVYECILLASFVILYYDYILTFPDEFNRYWNRSRKITIATILFFLNRYLTTLGYLPFFILYIRPTTSPNRLEVSRSSSESIRYLKSCQHFDLYHVYLVIAIQVIIGTISVLRTYALYGRSRRILVLLCTSTVIAAAFGLFCSFTSRDDYTEMDFPSKSCLLPLSDRASKRQLVGWAGLVAFEVLIFGLILFKSIMLTTKMNGTYAIIDVMLRDGAVYFGIIALSSTSVIITFRLNKKHERGMTATLTNSLASSMITRLMLNLRDPSLASGTLSRVGTRPILSRLSFVTGFEAAWTTQIDSMLPASLEDSTDSDA</sequence>
<feature type="transmembrane region" description="Helical" evidence="1">
    <location>
        <begin position="140"/>
        <end position="162"/>
    </location>
</feature>
<feature type="transmembrane region" description="Helical" evidence="1">
    <location>
        <begin position="17"/>
        <end position="37"/>
    </location>
</feature>
<dbReference type="EMBL" id="NHYD01003423">
    <property type="protein sequence ID" value="PPQ78285.1"/>
    <property type="molecule type" value="Genomic_DNA"/>
</dbReference>
<evidence type="ECO:0000256" key="1">
    <source>
        <dbReference type="SAM" id="Phobius"/>
    </source>
</evidence>
<keyword evidence="4" id="KW-1185">Reference proteome</keyword>
<feature type="transmembrane region" description="Helical" evidence="1">
    <location>
        <begin position="58"/>
        <end position="79"/>
    </location>
</feature>
<dbReference type="InParanoid" id="A0A409WIG9"/>
<feature type="domain" description="DUF6533" evidence="2">
    <location>
        <begin position="22"/>
        <end position="67"/>
    </location>
</feature>
<dbReference type="InterPro" id="IPR045340">
    <property type="entry name" value="DUF6533"/>
</dbReference>
<keyword evidence="1" id="KW-0812">Transmembrane</keyword>
<gene>
    <name evidence="3" type="ORF">CVT25_011744</name>
</gene>
<accession>A0A409WIG9</accession>
<evidence type="ECO:0000313" key="3">
    <source>
        <dbReference type="EMBL" id="PPQ78285.1"/>
    </source>
</evidence>
<evidence type="ECO:0000313" key="4">
    <source>
        <dbReference type="Proteomes" id="UP000283269"/>
    </source>
</evidence>
<feature type="transmembrane region" description="Helical" evidence="1">
    <location>
        <begin position="110"/>
        <end position="128"/>
    </location>
</feature>
<protein>
    <recommendedName>
        <fullName evidence="2">DUF6533 domain-containing protein</fullName>
    </recommendedName>
</protein>
<feature type="transmembrane region" description="Helical" evidence="1">
    <location>
        <begin position="189"/>
        <end position="211"/>
    </location>
</feature>
<dbReference type="OrthoDB" id="3261349at2759"/>
<keyword evidence="1" id="KW-1133">Transmembrane helix</keyword>
<dbReference type="Proteomes" id="UP000283269">
    <property type="component" value="Unassembled WGS sequence"/>
</dbReference>
<name>A0A409WIG9_PSICY</name>
<dbReference type="AlphaFoldDB" id="A0A409WIG9"/>
<organism evidence="3 4">
    <name type="scientific">Psilocybe cyanescens</name>
    <dbReference type="NCBI Taxonomy" id="93625"/>
    <lineage>
        <taxon>Eukaryota</taxon>
        <taxon>Fungi</taxon>
        <taxon>Dikarya</taxon>
        <taxon>Basidiomycota</taxon>
        <taxon>Agaricomycotina</taxon>
        <taxon>Agaricomycetes</taxon>
        <taxon>Agaricomycetidae</taxon>
        <taxon>Agaricales</taxon>
        <taxon>Agaricineae</taxon>
        <taxon>Strophariaceae</taxon>
        <taxon>Psilocybe</taxon>
    </lineage>
</organism>
<comment type="caution">
    <text evidence="3">The sequence shown here is derived from an EMBL/GenBank/DDBJ whole genome shotgun (WGS) entry which is preliminary data.</text>
</comment>
<evidence type="ECO:0000259" key="2">
    <source>
        <dbReference type="Pfam" id="PF20151"/>
    </source>
</evidence>
<feature type="transmembrane region" description="Helical" evidence="1">
    <location>
        <begin position="232"/>
        <end position="251"/>
    </location>
</feature>
<keyword evidence="1" id="KW-0472">Membrane</keyword>
<reference evidence="3 4" key="1">
    <citation type="journal article" date="2018" name="Evol. Lett.">
        <title>Horizontal gene cluster transfer increased hallucinogenic mushroom diversity.</title>
        <authorList>
            <person name="Reynolds H.T."/>
            <person name="Vijayakumar V."/>
            <person name="Gluck-Thaler E."/>
            <person name="Korotkin H.B."/>
            <person name="Matheny P.B."/>
            <person name="Slot J.C."/>
        </authorList>
    </citation>
    <scope>NUCLEOTIDE SEQUENCE [LARGE SCALE GENOMIC DNA]</scope>
    <source>
        <strain evidence="3 4">2631</strain>
    </source>
</reference>
<proteinExistence type="predicted"/>